<dbReference type="GO" id="GO:1902600">
    <property type="term" value="P:proton transmembrane transport"/>
    <property type="evidence" value="ECO:0007669"/>
    <property type="project" value="InterPro"/>
</dbReference>
<proteinExistence type="predicted"/>
<evidence type="ECO:0000256" key="8">
    <source>
        <dbReference type="ARBA" id="ARBA00023136"/>
    </source>
</evidence>
<gene>
    <name evidence="12" type="ORF">F3N42_05115</name>
</gene>
<feature type="transmembrane region" description="Helical" evidence="9">
    <location>
        <begin position="148"/>
        <end position="171"/>
    </location>
</feature>
<protein>
    <submittedName>
        <fullName evidence="12">Sodium:proton antiporter</fullName>
    </submittedName>
</protein>
<evidence type="ECO:0000256" key="2">
    <source>
        <dbReference type="ARBA" id="ARBA00022448"/>
    </source>
</evidence>
<feature type="transmembrane region" description="Helical" evidence="9">
    <location>
        <begin position="183"/>
        <end position="202"/>
    </location>
</feature>
<reference evidence="12 13" key="1">
    <citation type="submission" date="2019-09" db="EMBL/GenBank/DDBJ databases">
        <title>Wenzhouxiangella sp. Genome sequencing and assembly.</title>
        <authorList>
            <person name="Zhang R."/>
        </authorList>
    </citation>
    <scope>NUCLEOTIDE SEQUENCE [LARGE SCALE GENOMIC DNA]</scope>
    <source>
        <strain evidence="12 13">W260</strain>
    </source>
</reference>
<evidence type="ECO:0000259" key="11">
    <source>
        <dbReference type="Pfam" id="PF02254"/>
    </source>
</evidence>
<keyword evidence="3" id="KW-0050">Antiport</keyword>
<dbReference type="RefSeq" id="WP_150863310.1">
    <property type="nucleotide sequence ID" value="NZ_VYXP01000003.1"/>
</dbReference>
<evidence type="ECO:0000259" key="10">
    <source>
        <dbReference type="Pfam" id="PF00999"/>
    </source>
</evidence>
<feature type="transmembrane region" description="Helical" evidence="9">
    <location>
        <begin position="325"/>
        <end position="347"/>
    </location>
</feature>
<feature type="domain" description="Cation/H+ exchanger transmembrane" evidence="10">
    <location>
        <begin position="15"/>
        <end position="379"/>
    </location>
</feature>
<feature type="transmembrane region" description="Helical" evidence="9">
    <location>
        <begin position="116"/>
        <end position="136"/>
    </location>
</feature>
<evidence type="ECO:0000313" key="13">
    <source>
        <dbReference type="Proteomes" id="UP000325372"/>
    </source>
</evidence>
<keyword evidence="7" id="KW-0406">Ion transport</keyword>
<dbReference type="Proteomes" id="UP000325372">
    <property type="component" value="Unassembled WGS sequence"/>
</dbReference>
<feature type="transmembrane region" description="Helical" evidence="9">
    <location>
        <begin position="6"/>
        <end position="22"/>
    </location>
</feature>
<sequence length="593" mass="64239">MPIALEIALLFMLGVFCQWLAWRLRLPAILPLLVAGLVLGPGTGIMDPDQFLGDLLFPLVSLGVAVVLFEGSLTLRISDARQVSTMIRNLTSIGVLVTAGVMGAAAHYLAGLDWRLSLLFGALVSVTGPTVIVPMLRSIQPTERVAKILRWEGILVDPIGAVLAVLVFEYIVTGHEQESLLEFGKVLMMGAVWGTTGGVLLAQMLRRHIMPDYLENYASLALVLLVFTASNALGDESGLIAVTVMGIFIANSKNVDFDQLLTFKEHLTVMLISMFFIILAARLNIDDVREIWAPALLILGIGLFIARPLSVLLSSIGSTVNWKEMTLIAWVAPRGIVAAAISSLFALKLEQQGVEGAGALVPLTFVMIIGTVVVYSFTSGRLASVLGLSSRGQQGVLISGSNQVALALGEALHANDIRVKVIDTRADGLKQARMAGLETFYGNPVSEHAERYMDLTGYTHLLAVSRNAEANAIVCSRYRHEFGPQRVYSVRSGASDDDDKEGFVRTLRSATLFARDVSWTKLASLIGNGGEIRSTPITENFDFEAYQAEWGKQATHLFAIDDDGKLRVFSDEPRLQPRAGWTVISLVNTNGSM</sequence>
<dbReference type="Pfam" id="PF02254">
    <property type="entry name" value="TrkA_N"/>
    <property type="match status" value="1"/>
</dbReference>
<keyword evidence="2" id="KW-0813">Transport</keyword>
<keyword evidence="8 9" id="KW-0472">Membrane</keyword>
<evidence type="ECO:0000256" key="5">
    <source>
        <dbReference type="ARBA" id="ARBA00022692"/>
    </source>
</evidence>
<feature type="domain" description="RCK N-terminal" evidence="11">
    <location>
        <begin position="396"/>
        <end position="488"/>
    </location>
</feature>
<feature type="transmembrane region" description="Helical" evidence="9">
    <location>
        <begin position="29"/>
        <end position="45"/>
    </location>
</feature>
<dbReference type="InterPro" id="IPR003148">
    <property type="entry name" value="RCK_N"/>
</dbReference>
<evidence type="ECO:0000256" key="7">
    <source>
        <dbReference type="ARBA" id="ARBA00023065"/>
    </source>
</evidence>
<feature type="transmembrane region" description="Helical" evidence="9">
    <location>
        <begin position="51"/>
        <end position="69"/>
    </location>
</feature>
<dbReference type="InterPro" id="IPR038770">
    <property type="entry name" value="Na+/solute_symporter_sf"/>
</dbReference>
<evidence type="ECO:0000256" key="4">
    <source>
        <dbReference type="ARBA" id="ARBA00022475"/>
    </source>
</evidence>
<evidence type="ECO:0000313" key="12">
    <source>
        <dbReference type="EMBL" id="KAA9132601.1"/>
    </source>
</evidence>
<dbReference type="GO" id="GO:0015297">
    <property type="term" value="F:antiporter activity"/>
    <property type="evidence" value="ECO:0007669"/>
    <property type="project" value="UniProtKB-KW"/>
</dbReference>
<dbReference type="EMBL" id="VYXP01000003">
    <property type="protein sequence ID" value="KAA9132601.1"/>
    <property type="molecule type" value="Genomic_DNA"/>
</dbReference>
<dbReference type="Pfam" id="PF00999">
    <property type="entry name" value="Na_H_Exchanger"/>
    <property type="match status" value="1"/>
</dbReference>
<evidence type="ECO:0000256" key="1">
    <source>
        <dbReference type="ARBA" id="ARBA00004651"/>
    </source>
</evidence>
<feature type="transmembrane region" description="Helical" evidence="9">
    <location>
        <begin position="291"/>
        <end position="313"/>
    </location>
</feature>
<dbReference type="SUPFAM" id="SSF51735">
    <property type="entry name" value="NAD(P)-binding Rossmann-fold domains"/>
    <property type="match status" value="1"/>
</dbReference>
<dbReference type="InterPro" id="IPR006153">
    <property type="entry name" value="Cation/H_exchanger_TM"/>
</dbReference>
<evidence type="ECO:0000256" key="9">
    <source>
        <dbReference type="SAM" id="Phobius"/>
    </source>
</evidence>
<keyword evidence="6 9" id="KW-1133">Transmembrane helix</keyword>
<keyword evidence="5 9" id="KW-0812">Transmembrane</keyword>
<organism evidence="12 13">
    <name type="scientific">Marinihelvus fidelis</name>
    <dbReference type="NCBI Taxonomy" id="2613842"/>
    <lineage>
        <taxon>Bacteria</taxon>
        <taxon>Pseudomonadati</taxon>
        <taxon>Pseudomonadota</taxon>
        <taxon>Gammaproteobacteria</taxon>
        <taxon>Chromatiales</taxon>
        <taxon>Wenzhouxiangellaceae</taxon>
        <taxon>Marinihelvus</taxon>
    </lineage>
</organism>
<name>A0A5N0TCX2_9GAMM</name>
<dbReference type="GO" id="GO:0005886">
    <property type="term" value="C:plasma membrane"/>
    <property type="evidence" value="ECO:0007669"/>
    <property type="project" value="UniProtKB-SubCell"/>
</dbReference>
<dbReference type="InterPro" id="IPR036291">
    <property type="entry name" value="NAD(P)-bd_dom_sf"/>
</dbReference>
<evidence type="ECO:0000256" key="6">
    <source>
        <dbReference type="ARBA" id="ARBA00022989"/>
    </source>
</evidence>
<dbReference type="GO" id="GO:0006813">
    <property type="term" value="P:potassium ion transport"/>
    <property type="evidence" value="ECO:0007669"/>
    <property type="project" value="InterPro"/>
</dbReference>
<feature type="transmembrane region" description="Helical" evidence="9">
    <location>
        <begin position="359"/>
        <end position="378"/>
    </location>
</feature>
<feature type="transmembrane region" description="Helical" evidence="9">
    <location>
        <begin position="267"/>
        <end position="285"/>
    </location>
</feature>
<feature type="transmembrane region" description="Helical" evidence="9">
    <location>
        <begin position="90"/>
        <end position="110"/>
    </location>
</feature>
<feature type="transmembrane region" description="Helical" evidence="9">
    <location>
        <begin position="214"/>
        <end position="233"/>
    </location>
</feature>
<comment type="subcellular location">
    <subcellularLocation>
        <location evidence="1">Cell membrane</location>
        <topology evidence="1">Multi-pass membrane protein</topology>
    </subcellularLocation>
</comment>
<accession>A0A5N0TCX2</accession>
<dbReference type="AlphaFoldDB" id="A0A5N0TCX2"/>
<dbReference type="Gene3D" id="1.20.1530.20">
    <property type="match status" value="1"/>
</dbReference>
<evidence type="ECO:0000256" key="3">
    <source>
        <dbReference type="ARBA" id="ARBA00022449"/>
    </source>
</evidence>
<comment type="caution">
    <text evidence="12">The sequence shown here is derived from an EMBL/GenBank/DDBJ whole genome shotgun (WGS) entry which is preliminary data.</text>
</comment>
<dbReference type="Gene3D" id="3.40.50.720">
    <property type="entry name" value="NAD(P)-binding Rossmann-like Domain"/>
    <property type="match status" value="1"/>
</dbReference>
<dbReference type="PANTHER" id="PTHR32507:SF0">
    <property type="entry name" value="NA(+)_H(+) ANTIPORTER 2-RELATED"/>
    <property type="match status" value="1"/>
</dbReference>
<keyword evidence="4" id="KW-1003">Cell membrane</keyword>
<keyword evidence="13" id="KW-1185">Reference proteome</keyword>
<dbReference type="PANTHER" id="PTHR32507">
    <property type="entry name" value="NA(+)/H(+) ANTIPORTER 1"/>
    <property type="match status" value="1"/>
</dbReference>